<reference evidence="3 4" key="1">
    <citation type="submission" date="2016-10" db="EMBL/GenBank/DDBJ databases">
        <authorList>
            <person name="de Groot N.N."/>
        </authorList>
    </citation>
    <scope>NUCLEOTIDE SEQUENCE [LARGE SCALE GENOMIC DNA]</scope>
    <source>
        <strain evidence="3 4">ATCC 35022</strain>
    </source>
</reference>
<feature type="chain" id="PRO_5011585516" description="Amidohydrolase-related domain-containing protein" evidence="1">
    <location>
        <begin position="21"/>
        <end position="269"/>
    </location>
</feature>
<sequence length="269" mass="29903">MIRSLAAAALLCACTAAADAQDLPIFDAHIHYSHDAVLQVPPDQVAKILREAGIKKALVSSSDDDGTQKLKAAAPEIVVPALRPYRKRGEISTWMHDPTVIDYLEDRLSAFDYEAIGEFHAYGDDIGTDVIQRMIALARERDLLLHHHGDREALDLIFASWPEARVLWAHSGFARPDEVTEALSAHPGLWSDLAYRSDMLGSDGLDPEWAAAFTAFPDRFMVGTDTFAPERWYYVASHADYSREWLALLPQDIARKIAFENAEAMLAAE</sequence>
<feature type="signal peptide" evidence="1">
    <location>
        <begin position="1"/>
        <end position="20"/>
    </location>
</feature>
<dbReference type="SUPFAM" id="SSF51556">
    <property type="entry name" value="Metallo-dependent hydrolases"/>
    <property type="match status" value="1"/>
</dbReference>
<keyword evidence="1" id="KW-0732">Signal</keyword>
<dbReference type="Proteomes" id="UP000199071">
    <property type="component" value="Unassembled WGS sequence"/>
</dbReference>
<dbReference type="InterPro" id="IPR032466">
    <property type="entry name" value="Metal_Hydrolase"/>
</dbReference>
<dbReference type="OrthoDB" id="3982782at2"/>
<dbReference type="AlphaFoldDB" id="A0A1G6DK38"/>
<dbReference type="RefSeq" id="WP_090878315.1">
    <property type="nucleotide sequence ID" value="NZ_FMXQ01000007.1"/>
</dbReference>
<dbReference type="Pfam" id="PF04909">
    <property type="entry name" value="Amidohydro_2"/>
    <property type="match status" value="1"/>
</dbReference>
<organism evidence="3 4">
    <name type="scientific">Bauldia litoralis</name>
    <dbReference type="NCBI Taxonomy" id="665467"/>
    <lineage>
        <taxon>Bacteria</taxon>
        <taxon>Pseudomonadati</taxon>
        <taxon>Pseudomonadota</taxon>
        <taxon>Alphaproteobacteria</taxon>
        <taxon>Hyphomicrobiales</taxon>
        <taxon>Kaistiaceae</taxon>
        <taxon>Bauldia</taxon>
    </lineage>
</organism>
<evidence type="ECO:0000259" key="2">
    <source>
        <dbReference type="Pfam" id="PF04909"/>
    </source>
</evidence>
<dbReference type="Gene3D" id="3.20.20.140">
    <property type="entry name" value="Metal-dependent hydrolases"/>
    <property type="match status" value="1"/>
</dbReference>
<gene>
    <name evidence="3" type="ORF">SAMN02982931_03522</name>
</gene>
<dbReference type="STRING" id="665467.SAMN02982931_03522"/>
<evidence type="ECO:0000313" key="4">
    <source>
        <dbReference type="Proteomes" id="UP000199071"/>
    </source>
</evidence>
<accession>A0A1G6DK38</accession>
<dbReference type="InterPro" id="IPR006680">
    <property type="entry name" value="Amidohydro-rel"/>
</dbReference>
<feature type="domain" description="Amidohydrolase-related" evidence="2">
    <location>
        <begin position="125"/>
        <end position="266"/>
    </location>
</feature>
<evidence type="ECO:0000256" key="1">
    <source>
        <dbReference type="SAM" id="SignalP"/>
    </source>
</evidence>
<dbReference type="GO" id="GO:0016787">
    <property type="term" value="F:hydrolase activity"/>
    <property type="evidence" value="ECO:0007669"/>
    <property type="project" value="InterPro"/>
</dbReference>
<keyword evidence="4" id="KW-1185">Reference proteome</keyword>
<protein>
    <recommendedName>
        <fullName evidence="2">Amidohydrolase-related domain-containing protein</fullName>
    </recommendedName>
</protein>
<proteinExistence type="predicted"/>
<dbReference type="EMBL" id="FMXQ01000007">
    <property type="protein sequence ID" value="SDB45523.1"/>
    <property type="molecule type" value="Genomic_DNA"/>
</dbReference>
<evidence type="ECO:0000313" key="3">
    <source>
        <dbReference type="EMBL" id="SDB45523.1"/>
    </source>
</evidence>
<name>A0A1G6DK38_9HYPH</name>